<feature type="non-terminal residue" evidence="1">
    <location>
        <position position="61"/>
    </location>
</feature>
<keyword evidence="2" id="KW-1185">Reference proteome</keyword>
<reference evidence="1" key="1">
    <citation type="submission" date="2021-06" db="EMBL/GenBank/DDBJ databases">
        <authorList>
            <person name="Kallberg Y."/>
            <person name="Tangrot J."/>
            <person name="Rosling A."/>
        </authorList>
    </citation>
    <scope>NUCLEOTIDE SEQUENCE</scope>
    <source>
        <strain evidence="1">MA453B</strain>
    </source>
</reference>
<gene>
    <name evidence="1" type="ORF">DERYTH_LOCUS27536</name>
</gene>
<feature type="non-terminal residue" evidence="1">
    <location>
        <position position="1"/>
    </location>
</feature>
<evidence type="ECO:0000313" key="1">
    <source>
        <dbReference type="EMBL" id="CAG8823630.1"/>
    </source>
</evidence>
<dbReference type="Proteomes" id="UP000789405">
    <property type="component" value="Unassembled WGS sequence"/>
</dbReference>
<evidence type="ECO:0000313" key="2">
    <source>
        <dbReference type="Proteomes" id="UP000789405"/>
    </source>
</evidence>
<name>A0A9N9KDK9_9GLOM</name>
<comment type="caution">
    <text evidence="1">The sequence shown here is derived from an EMBL/GenBank/DDBJ whole genome shotgun (WGS) entry which is preliminary data.</text>
</comment>
<sequence length="61" mass="6833">QNASFPLDNQVPCWWRACNASSHLLISFKNVVSSSRSHKLLKQELPCITESFNVSTISNTP</sequence>
<organism evidence="1 2">
    <name type="scientific">Dentiscutata erythropus</name>
    <dbReference type="NCBI Taxonomy" id="1348616"/>
    <lineage>
        <taxon>Eukaryota</taxon>
        <taxon>Fungi</taxon>
        <taxon>Fungi incertae sedis</taxon>
        <taxon>Mucoromycota</taxon>
        <taxon>Glomeromycotina</taxon>
        <taxon>Glomeromycetes</taxon>
        <taxon>Diversisporales</taxon>
        <taxon>Gigasporaceae</taxon>
        <taxon>Dentiscutata</taxon>
    </lineage>
</organism>
<protein>
    <submittedName>
        <fullName evidence="1">11631_t:CDS:1</fullName>
    </submittedName>
</protein>
<dbReference type="EMBL" id="CAJVPY010063688">
    <property type="protein sequence ID" value="CAG8823630.1"/>
    <property type="molecule type" value="Genomic_DNA"/>
</dbReference>
<proteinExistence type="predicted"/>
<accession>A0A9N9KDK9</accession>
<dbReference type="AlphaFoldDB" id="A0A9N9KDK9"/>